<keyword evidence="2" id="KW-0472">Membrane</keyword>
<proteinExistence type="predicted"/>
<dbReference type="SUPFAM" id="SSF48403">
    <property type="entry name" value="Ankyrin repeat"/>
    <property type="match status" value="1"/>
</dbReference>
<evidence type="ECO:0000256" key="1">
    <source>
        <dbReference type="SAM" id="MobiDB-lite"/>
    </source>
</evidence>
<dbReference type="PANTHER" id="PTHR24177:SF103">
    <property type="entry name" value="PGG DOMAIN-CONTAINING PROTEIN"/>
    <property type="match status" value="1"/>
</dbReference>
<keyword evidence="2" id="KW-0812">Transmembrane</keyword>
<name>A0A4V6ACN2_POPAL</name>
<dbReference type="Gene3D" id="1.25.40.20">
    <property type="entry name" value="Ankyrin repeat-containing domain"/>
    <property type="match status" value="1"/>
</dbReference>
<evidence type="ECO:0000313" key="3">
    <source>
        <dbReference type="EMBL" id="TKS17986.1"/>
    </source>
</evidence>
<feature type="compositionally biased region" description="Basic and acidic residues" evidence="1">
    <location>
        <begin position="367"/>
        <end position="381"/>
    </location>
</feature>
<comment type="caution">
    <text evidence="3">The sequence shown here is derived from an EMBL/GenBank/DDBJ whole genome shotgun (WGS) entry which is preliminary data.</text>
</comment>
<protein>
    <submittedName>
        <fullName evidence="3">Uncharacterized protein</fullName>
    </submittedName>
</protein>
<dbReference type="GO" id="GO:0016020">
    <property type="term" value="C:membrane"/>
    <property type="evidence" value="ECO:0007669"/>
    <property type="project" value="TreeGrafter"/>
</dbReference>
<organism evidence="3">
    <name type="scientific">Populus alba</name>
    <name type="common">White poplar</name>
    <dbReference type="NCBI Taxonomy" id="43335"/>
    <lineage>
        <taxon>Eukaryota</taxon>
        <taxon>Viridiplantae</taxon>
        <taxon>Streptophyta</taxon>
        <taxon>Embryophyta</taxon>
        <taxon>Tracheophyta</taxon>
        <taxon>Spermatophyta</taxon>
        <taxon>Magnoliopsida</taxon>
        <taxon>eudicotyledons</taxon>
        <taxon>Gunneridae</taxon>
        <taxon>Pentapetalae</taxon>
        <taxon>rosids</taxon>
        <taxon>fabids</taxon>
        <taxon>Malpighiales</taxon>
        <taxon>Salicaceae</taxon>
        <taxon>Saliceae</taxon>
        <taxon>Populus</taxon>
    </lineage>
</organism>
<dbReference type="AlphaFoldDB" id="A0A4V6ACN2"/>
<keyword evidence="2" id="KW-1133">Transmembrane helix</keyword>
<feature type="transmembrane region" description="Helical" evidence="2">
    <location>
        <begin position="292"/>
        <end position="317"/>
    </location>
</feature>
<gene>
    <name evidence="3" type="ORF">D5086_0000008350</name>
</gene>
<feature type="compositionally biased region" description="Polar residues" evidence="1">
    <location>
        <begin position="399"/>
        <end position="424"/>
    </location>
</feature>
<feature type="region of interest" description="Disordered" evidence="1">
    <location>
        <begin position="367"/>
        <end position="424"/>
    </location>
</feature>
<feature type="transmembrane region" description="Helical" evidence="2">
    <location>
        <begin position="329"/>
        <end position="349"/>
    </location>
</feature>
<sequence length="424" mass="48088">MLVILGLGSMEIRKIRLKKEKHTWSVQVMNELLRENKLYEYESSEISGGSRPKLQSAFSDTDAIKQFEGSEKGEAASTSKLEKPETPLLMAARNGITEIMEKILQDFPHAIHDIDTHKKNVVLLAVQYRQPHVYQFLLKRRKKNEELDRIFLQVDDQGNSARHLAAATIGDYKPWRIPGAALQLQWEIKWYKYVKNSMPQNFFRRLNCRGETPKDIFNKSHQELVKKWRRVANQHIPILLRGGSPHCPLSPSQHQPTSLAETRKKLAFQSSKTRLHSKYEAKDFDEDLPKKVLLGLTSLFVSIAAILLCFCAGHFYVLSDELKFAAFPLYGVTCLPVTFFAIAQFPLYIDLIKATLATVPQRRYVVDTAERDTNSSPKSDDSNQPSSHKSPPDQGNGGQPSKNQSTGDKTTPNQETNQGTQSIP</sequence>
<dbReference type="InterPro" id="IPR036770">
    <property type="entry name" value="Ankyrin_rpt-contain_sf"/>
</dbReference>
<evidence type="ECO:0000256" key="2">
    <source>
        <dbReference type="SAM" id="Phobius"/>
    </source>
</evidence>
<reference evidence="3" key="1">
    <citation type="submission" date="2018-10" db="EMBL/GenBank/DDBJ databases">
        <title>Population genomic analysis revealed the cold adaptation of white poplar.</title>
        <authorList>
            <person name="Liu Y.-J."/>
        </authorList>
    </citation>
    <scope>NUCLEOTIDE SEQUENCE [LARGE SCALE GENOMIC DNA]</scope>
    <source>
        <strain evidence="3">PAL-ZL1</strain>
    </source>
</reference>
<dbReference type="EMBL" id="RCHU01000016">
    <property type="protein sequence ID" value="TKS17986.1"/>
    <property type="molecule type" value="Genomic_DNA"/>
</dbReference>
<dbReference type="STRING" id="43335.A0A4V6ACN2"/>
<accession>A0A4V6ACN2</accession>
<dbReference type="PANTHER" id="PTHR24177">
    <property type="entry name" value="CASKIN"/>
    <property type="match status" value="1"/>
</dbReference>